<evidence type="ECO:0000313" key="2">
    <source>
        <dbReference type="Proteomes" id="UP000285908"/>
    </source>
</evidence>
<evidence type="ECO:0000313" key="1">
    <source>
        <dbReference type="EMBL" id="RVV97975.1"/>
    </source>
</evidence>
<dbReference type="RefSeq" id="WP_127906640.1">
    <property type="nucleotide sequence ID" value="NZ_RQXX01000003.1"/>
</dbReference>
<gene>
    <name evidence="1" type="ORF">EKE94_10940</name>
</gene>
<accession>A0A438AH74</accession>
<dbReference type="AlphaFoldDB" id="A0A438AH74"/>
<protein>
    <recommendedName>
        <fullName evidence="3">Flagellar biosynthesis protein</fullName>
    </recommendedName>
</protein>
<organism evidence="1 2">
    <name type="scientific">Mesobaculum littorinae</name>
    <dbReference type="NCBI Taxonomy" id="2486419"/>
    <lineage>
        <taxon>Bacteria</taxon>
        <taxon>Pseudomonadati</taxon>
        <taxon>Pseudomonadota</taxon>
        <taxon>Alphaproteobacteria</taxon>
        <taxon>Rhodobacterales</taxon>
        <taxon>Roseobacteraceae</taxon>
        <taxon>Mesobaculum</taxon>
    </lineage>
</organism>
<comment type="caution">
    <text evidence="1">The sequence shown here is derived from an EMBL/GenBank/DDBJ whole genome shotgun (WGS) entry which is preliminary data.</text>
</comment>
<dbReference type="EMBL" id="RQXX01000003">
    <property type="protein sequence ID" value="RVV97975.1"/>
    <property type="molecule type" value="Genomic_DNA"/>
</dbReference>
<name>A0A438AH74_9RHOB</name>
<evidence type="ECO:0008006" key="3">
    <source>
        <dbReference type="Google" id="ProtNLM"/>
    </source>
</evidence>
<reference evidence="1 2" key="1">
    <citation type="submission" date="2018-11" db="EMBL/GenBank/DDBJ databases">
        <title>Mesobaculum littorinae gen. nov., sp. nov., isolated from Littorina scabra that represents a novel genus of the order Rhodobacteraceae.</title>
        <authorList>
            <person name="Li F."/>
        </authorList>
    </citation>
    <scope>NUCLEOTIDE SEQUENCE [LARGE SCALE GENOMIC DNA]</scope>
    <source>
        <strain evidence="1 2">M0103</strain>
    </source>
</reference>
<sequence length="200" mass="21256">MMGSLTLEDFSRPAPDQEETAAMVAAEEAETARLAAYDAGHKAGWDDAMQAAEAEQSRISEDLGRNLQDLGFTYHEARAHVLHAVLPLLSGLLDRVLPTVLRGTLGDRLLAELEPLIDTAGDQPLELVVAEGAGPALRPIIEAATALPVRLREDPVLTEGQALFRLGTNAAEIDLDAALAPVSEAITALATEQKKVLQHG</sequence>
<dbReference type="OrthoDB" id="7870971at2"/>
<dbReference type="Proteomes" id="UP000285908">
    <property type="component" value="Unassembled WGS sequence"/>
</dbReference>
<keyword evidence="2" id="KW-1185">Reference proteome</keyword>
<proteinExistence type="predicted"/>